<keyword evidence="1" id="KW-0732">Signal</keyword>
<accession>A0A4R5A155</accession>
<feature type="chain" id="PRO_5020979158" description="Stress protein" evidence="1">
    <location>
        <begin position="32"/>
        <end position="137"/>
    </location>
</feature>
<proteinExistence type="predicted"/>
<name>A0A4R5A155_9ACTN</name>
<dbReference type="AlphaFoldDB" id="A0A4R5A155"/>
<protein>
    <recommendedName>
        <fullName evidence="4">Stress protein</fullName>
    </recommendedName>
</protein>
<evidence type="ECO:0000313" key="2">
    <source>
        <dbReference type="EMBL" id="TDD63232.1"/>
    </source>
</evidence>
<dbReference type="Proteomes" id="UP000295124">
    <property type="component" value="Unassembled WGS sequence"/>
</dbReference>
<dbReference type="RefSeq" id="WP_132164281.1">
    <property type="nucleotide sequence ID" value="NZ_SMKX01000002.1"/>
</dbReference>
<evidence type="ECO:0008006" key="4">
    <source>
        <dbReference type="Google" id="ProtNLM"/>
    </source>
</evidence>
<dbReference type="OrthoDB" id="5195614at2"/>
<evidence type="ECO:0000256" key="1">
    <source>
        <dbReference type="SAM" id="SignalP"/>
    </source>
</evidence>
<feature type="signal peptide" evidence="1">
    <location>
        <begin position="1"/>
        <end position="31"/>
    </location>
</feature>
<dbReference type="EMBL" id="SMKX01000002">
    <property type="protein sequence ID" value="TDD63232.1"/>
    <property type="molecule type" value="Genomic_DNA"/>
</dbReference>
<sequence>MTIKRGATRAAAIVLAGAGLLAGAGVQQAVAADPPGDPNFNSCDLSQKANELAGWDDQGKYNVVVWKENHRYSSVFHGVVAEGETADYDCNGRSFGKYFWKVFRSGEFTRQGDGGYRNWAFYGVWTRTGNTVTFHNR</sequence>
<reference evidence="2 3" key="1">
    <citation type="submission" date="2019-03" db="EMBL/GenBank/DDBJ databases">
        <title>Draft genome sequences of novel Actinobacteria.</title>
        <authorList>
            <person name="Sahin N."/>
            <person name="Ay H."/>
            <person name="Saygin H."/>
        </authorList>
    </citation>
    <scope>NUCLEOTIDE SEQUENCE [LARGE SCALE GENOMIC DNA]</scope>
    <source>
        <strain evidence="2 3">JCM 13523</strain>
    </source>
</reference>
<organism evidence="2 3">
    <name type="scientific">Kribbella antibiotica</name>
    <dbReference type="NCBI Taxonomy" id="190195"/>
    <lineage>
        <taxon>Bacteria</taxon>
        <taxon>Bacillati</taxon>
        <taxon>Actinomycetota</taxon>
        <taxon>Actinomycetes</taxon>
        <taxon>Propionibacteriales</taxon>
        <taxon>Kribbellaceae</taxon>
        <taxon>Kribbella</taxon>
    </lineage>
</organism>
<gene>
    <name evidence="2" type="ORF">E1263_00980</name>
</gene>
<evidence type="ECO:0000313" key="3">
    <source>
        <dbReference type="Proteomes" id="UP000295124"/>
    </source>
</evidence>
<keyword evidence="3" id="KW-1185">Reference proteome</keyword>
<comment type="caution">
    <text evidence="2">The sequence shown here is derived from an EMBL/GenBank/DDBJ whole genome shotgun (WGS) entry which is preliminary data.</text>
</comment>